<organism evidence="1 2">
    <name type="scientific">Lupinus luteus</name>
    <name type="common">European yellow lupine</name>
    <dbReference type="NCBI Taxonomy" id="3873"/>
    <lineage>
        <taxon>Eukaryota</taxon>
        <taxon>Viridiplantae</taxon>
        <taxon>Streptophyta</taxon>
        <taxon>Embryophyta</taxon>
        <taxon>Tracheophyta</taxon>
        <taxon>Spermatophyta</taxon>
        <taxon>Magnoliopsida</taxon>
        <taxon>eudicotyledons</taxon>
        <taxon>Gunneridae</taxon>
        <taxon>Pentapetalae</taxon>
        <taxon>rosids</taxon>
        <taxon>fabids</taxon>
        <taxon>Fabales</taxon>
        <taxon>Fabaceae</taxon>
        <taxon>Papilionoideae</taxon>
        <taxon>50 kb inversion clade</taxon>
        <taxon>genistoids sensu lato</taxon>
        <taxon>core genistoids</taxon>
        <taxon>Genisteae</taxon>
        <taxon>Lupinus</taxon>
    </lineage>
</organism>
<gene>
    <name evidence="1" type="ORF">LLUT_LOCUS10739</name>
</gene>
<evidence type="ECO:0000313" key="2">
    <source>
        <dbReference type="Proteomes" id="UP001497480"/>
    </source>
</evidence>
<protein>
    <submittedName>
        <fullName evidence="1">Uncharacterized protein</fullName>
    </submittedName>
</protein>
<keyword evidence="2" id="KW-1185">Reference proteome</keyword>
<proteinExistence type="predicted"/>
<reference evidence="1 2" key="1">
    <citation type="submission" date="2024-03" db="EMBL/GenBank/DDBJ databases">
        <authorList>
            <person name="Martinez-Hernandez J."/>
        </authorList>
    </citation>
    <scope>NUCLEOTIDE SEQUENCE [LARGE SCALE GENOMIC DNA]</scope>
</reference>
<sequence>MEGTVVPDGFLHEWWSGCFDFDNFRELVHTNMGFTFGGAPSDMEFTMENLSLVATHGGDASQAEQYPSMFLAFSRESDSMELDVTGEVALLYFPNLYLERYGHLPQLLLPSSHHEEQLTSTLGAHNVASASGQYAESSMQYMSKSESTIMNEDPNLDPDPEIENLLNTFWMLEHRQMEQYVKSTLGELGAIETDGFTS</sequence>
<dbReference type="EMBL" id="CAXHTB010000007">
    <property type="protein sequence ID" value="CAL0309679.1"/>
    <property type="molecule type" value="Genomic_DNA"/>
</dbReference>
<accession>A0AAV1WK09</accession>
<name>A0AAV1WK09_LUPLU</name>
<evidence type="ECO:0000313" key="1">
    <source>
        <dbReference type="EMBL" id="CAL0309679.1"/>
    </source>
</evidence>
<dbReference type="Proteomes" id="UP001497480">
    <property type="component" value="Unassembled WGS sequence"/>
</dbReference>
<comment type="caution">
    <text evidence="1">The sequence shown here is derived from an EMBL/GenBank/DDBJ whole genome shotgun (WGS) entry which is preliminary data.</text>
</comment>
<dbReference type="AlphaFoldDB" id="A0AAV1WK09"/>